<evidence type="ECO:0000313" key="2">
    <source>
        <dbReference type="EMBL" id="HHS28839.1"/>
    </source>
</evidence>
<evidence type="ECO:0000259" key="1">
    <source>
        <dbReference type="Pfam" id="PF21866"/>
    </source>
</evidence>
<comment type="caution">
    <text evidence="2">The sequence shown here is derived from an EMBL/GenBank/DDBJ whole genome shotgun (WGS) entry which is preliminary data.</text>
</comment>
<protein>
    <recommendedName>
        <fullName evidence="1">DUF6915 domain-containing protein</fullName>
    </recommendedName>
</protein>
<gene>
    <name evidence="2" type="ORF">ENV52_03950</name>
</gene>
<accession>A0A7V6DP68</accession>
<dbReference type="EMBL" id="DTGR01000059">
    <property type="protein sequence ID" value="HHS28839.1"/>
    <property type="molecule type" value="Genomic_DNA"/>
</dbReference>
<dbReference type="AlphaFoldDB" id="A0A7V6DP68"/>
<reference evidence="2" key="1">
    <citation type="journal article" date="2020" name="mSystems">
        <title>Genome- and Community-Level Interaction Insights into Carbon Utilization and Element Cycling Functions of Hydrothermarchaeota in Hydrothermal Sediment.</title>
        <authorList>
            <person name="Zhou Z."/>
            <person name="Liu Y."/>
            <person name="Xu W."/>
            <person name="Pan J."/>
            <person name="Luo Z.H."/>
            <person name="Li M."/>
        </authorList>
    </citation>
    <scope>NUCLEOTIDE SEQUENCE [LARGE SCALE GENOMIC DNA]</scope>
    <source>
        <strain evidence="2">SpSt-767</strain>
    </source>
</reference>
<dbReference type="Pfam" id="PF21866">
    <property type="entry name" value="DUF6915"/>
    <property type="match status" value="1"/>
</dbReference>
<proteinExistence type="predicted"/>
<sequence length="96" mass="11281">MPSLKKHCEESERVFGEAFKESHRWLDEFAGAPGFGMRHRKKRHHEAGIQQAIKLFGEIGGRVARQHIISDLKEEGWTEKDRFPQNEEDYVKMVLF</sequence>
<dbReference type="InterPro" id="IPR054061">
    <property type="entry name" value="DUF6915"/>
</dbReference>
<name>A0A7V6DP68_9BACT</name>
<feature type="domain" description="DUF6915" evidence="1">
    <location>
        <begin position="6"/>
        <end position="66"/>
    </location>
</feature>
<organism evidence="2">
    <name type="scientific">Desulfobacca acetoxidans</name>
    <dbReference type="NCBI Taxonomy" id="60893"/>
    <lineage>
        <taxon>Bacteria</taxon>
        <taxon>Pseudomonadati</taxon>
        <taxon>Thermodesulfobacteriota</taxon>
        <taxon>Desulfobaccia</taxon>
        <taxon>Desulfobaccales</taxon>
        <taxon>Desulfobaccaceae</taxon>
        <taxon>Desulfobacca</taxon>
    </lineage>
</organism>